<name>A0A3P7QFL6_CYLGO</name>
<sequence length="89" mass="10179">MLSEIKVVLPNGPSNSPTKLCENYHYPYHKQTLETFLMVINLTCEYFIDFAKLQSLTKDGSALLAKASMFHELNISSGKKRYYRTATVQ</sequence>
<reference evidence="1 2" key="1">
    <citation type="submission" date="2018-11" db="EMBL/GenBank/DDBJ databases">
        <authorList>
            <consortium name="Pathogen Informatics"/>
        </authorList>
    </citation>
    <scope>NUCLEOTIDE SEQUENCE [LARGE SCALE GENOMIC DNA]</scope>
</reference>
<protein>
    <submittedName>
        <fullName evidence="1">Uncharacterized protein</fullName>
    </submittedName>
</protein>
<organism evidence="1 2">
    <name type="scientific">Cylicostephanus goldi</name>
    <name type="common">Nematode worm</name>
    <dbReference type="NCBI Taxonomy" id="71465"/>
    <lineage>
        <taxon>Eukaryota</taxon>
        <taxon>Metazoa</taxon>
        <taxon>Ecdysozoa</taxon>
        <taxon>Nematoda</taxon>
        <taxon>Chromadorea</taxon>
        <taxon>Rhabditida</taxon>
        <taxon>Rhabditina</taxon>
        <taxon>Rhabditomorpha</taxon>
        <taxon>Strongyloidea</taxon>
        <taxon>Strongylidae</taxon>
        <taxon>Cylicostephanus</taxon>
    </lineage>
</organism>
<dbReference type="Proteomes" id="UP000271889">
    <property type="component" value="Unassembled WGS sequence"/>
</dbReference>
<gene>
    <name evidence="1" type="ORF">CGOC_LOCUS11294</name>
</gene>
<dbReference type="EMBL" id="UYRV01115585">
    <property type="protein sequence ID" value="VDN29566.1"/>
    <property type="molecule type" value="Genomic_DNA"/>
</dbReference>
<feature type="non-terminal residue" evidence="1">
    <location>
        <position position="89"/>
    </location>
</feature>
<evidence type="ECO:0000313" key="2">
    <source>
        <dbReference type="Proteomes" id="UP000271889"/>
    </source>
</evidence>
<dbReference type="AlphaFoldDB" id="A0A3P7QFL6"/>
<proteinExistence type="predicted"/>
<accession>A0A3P7QFL6</accession>
<keyword evidence="2" id="KW-1185">Reference proteome</keyword>
<evidence type="ECO:0000313" key="1">
    <source>
        <dbReference type="EMBL" id="VDN29566.1"/>
    </source>
</evidence>